<organism evidence="4">
    <name type="scientific">marine sediment metagenome</name>
    <dbReference type="NCBI Taxonomy" id="412755"/>
    <lineage>
        <taxon>unclassified sequences</taxon>
        <taxon>metagenomes</taxon>
        <taxon>ecological metagenomes</taxon>
    </lineage>
</organism>
<reference evidence="4" key="1">
    <citation type="journal article" date="2014" name="Front. Microbiol.">
        <title>High frequency of phylogenetically diverse reductive dehalogenase-homologous genes in deep subseafloor sedimentary metagenomes.</title>
        <authorList>
            <person name="Kawai M."/>
            <person name="Futagami T."/>
            <person name="Toyoda A."/>
            <person name="Takaki Y."/>
            <person name="Nishi S."/>
            <person name="Hori S."/>
            <person name="Arai W."/>
            <person name="Tsubouchi T."/>
            <person name="Morono Y."/>
            <person name="Uchiyama I."/>
            <person name="Ito T."/>
            <person name="Fujiyama A."/>
            <person name="Inagaki F."/>
            <person name="Takami H."/>
        </authorList>
    </citation>
    <scope>NUCLEOTIDE SEQUENCE</scope>
    <source>
        <strain evidence="4">Expedition CK06-06</strain>
    </source>
</reference>
<dbReference type="InterPro" id="IPR036409">
    <property type="entry name" value="Aldolase_II/adducin_N_sf"/>
</dbReference>
<dbReference type="SUPFAM" id="SSF53639">
    <property type="entry name" value="AraD/HMP-PK domain-like"/>
    <property type="match status" value="1"/>
</dbReference>
<keyword evidence="1" id="KW-0479">Metal-binding</keyword>
<evidence type="ECO:0000313" key="4">
    <source>
        <dbReference type="EMBL" id="GAG62692.1"/>
    </source>
</evidence>
<feature type="domain" description="Class II aldolase/adducin N-terminal" evidence="3">
    <location>
        <begin position="8"/>
        <end position="176"/>
    </location>
</feature>
<dbReference type="Gene3D" id="3.40.225.10">
    <property type="entry name" value="Class II aldolase/adducin N-terminal domain"/>
    <property type="match status" value="1"/>
</dbReference>
<sequence length="199" mass="21950">MNPKTIKKELARCAGELASEGLVSGGAGNISARVGKQIYIKKAAIRFKQAEPKDFINIKNRKQVSAEWRLHLYCYKARPDIKTVVHTHPVAVLSLASMGMKIKPVTVDFAVYFKNGIKYTKFALPGSKNLAELTAKAIKNYDGVILSNHGLVTVGASLKEATLRSILAEREAKIILASKLLNRKIKTLTNTQLKSIYKL</sequence>
<comment type="caution">
    <text evidence="4">The sequence shown here is derived from an EMBL/GenBank/DDBJ whole genome shotgun (WGS) entry which is preliminary data.</text>
</comment>
<dbReference type="PANTHER" id="PTHR22789">
    <property type="entry name" value="FUCULOSE PHOSPHATE ALDOLASE"/>
    <property type="match status" value="1"/>
</dbReference>
<protein>
    <recommendedName>
        <fullName evidence="3">Class II aldolase/adducin N-terminal domain-containing protein</fullName>
    </recommendedName>
</protein>
<dbReference type="GO" id="GO:0019323">
    <property type="term" value="P:pentose catabolic process"/>
    <property type="evidence" value="ECO:0007669"/>
    <property type="project" value="TreeGrafter"/>
</dbReference>
<gene>
    <name evidence="4" type="ORF">S01H4_20247</name>
</gene>
<dbReference type="SMART" id="SM01007">
    <property type="entry name" value="Aldolase_II"/>
    <property type="match status" value="1"/>
</dbReference>
<name>X0ZXS8_9ZZZZ</name>
<dbReference type="AlphaFoldDB" id="X0ZXS8"/>
<dbReference type="InterPro" id="IPR050197">
    <property type="entry name" value="Aldolase_class_II_sugar_metab"/>
</dbReference>
<keyword evidence="2" id="KW-0456">Lyase</keyword>
<evidence type="ECO:0000256" key="1">
    <source>
        <dbReference type="ARBA" id="ARBA00022723"/>
    </source>
</evidence>
<proteinExistence type="predicted"/>
<evidence type="ECO:0000256" key="2">
    <source>
        <dbReference type="ARBA" id="ARBA00023239"/>
    </source>
</evidence>
<evidence type="ECO:0000259" key="3">
    <source>
        <dbReference type="SMART" id="SM01007"/>
    </source>
</evidence>
<dbReference type="GO" id="GO:0005829">
    <property type="term" value="C:cytosol"/>
    <property type="evidence" value="ECO:0007669"/>
    <property type="project" value="TreeGrafter"/>
</dbReference>
<accession>X0ZXS8</accession>
<dbReference type="InterPro" id="IPR001303">
    <property type="entry name" value="Aldolase_II/adducin_N"/>
</dbReference>
<dbReference type="Pfam" id="PF00596">
    <property type="entry name" value="Aldolase_II"/>
    <property type="match status" value="1"/>
</dbReference>
<dbReference type="GO" id="GO:0016832">
    <property type="term" value="F:aldehyde-lyase activity"/>
    <property type="evidence" value="ECO:0007669"/>
    <property type="project" value="TreeGrafter"/>
</dbReference>
<dbReference type="GO" id="GO:0046872">
    <property type="term" value="F:metal ion binding"/>
    <property type="evidence" value="ECO:0007669"/>
    <property type="project" value="UniProtKB-KW"/>
</dbReference>
<dbReference type="PANTHER" id="PTHR22789:SF0">
    <property type="entry name" value="3-OXO-TETRONATE 4-PHOSPHATE DECARBOXYLASE-RELATED"/>
    <property type="match status" value="1"/>
</dbReference>
<dbReference type="EMBL" id="BART01009088">
    <property type="protein sequence ID" value="GAG62692.1"/>
    <property type="molecule type" value="Genomic_DNA"/>
</dbReference>